<dbReference type="RefSeq" id="WP_378775286.1">
    <property type="nucleotide sequence ID" value="NZ_JBHTMX010000057.1"/>
</dbReference>
<organism evidence="1 2">
    <name type="scientific">Methylopila musalis</name>
    <dbReference type="NCBI Taxonomy" id="1134781"/>
    <lineage>
        <taxon>Bacteria</taxon>
        <taxon>Pseudomonadati</taxon>
        <taxon>Pseudomonadota</taxon>
        <taxon>Alphaproteobacteria</taxon>
        <taxon>Hyphomicrobiales</taxon>
        <taxon>Methylopilaceae</taxon>
        <taxon>Methylopila</taxon>
    </lineage>
</organism>
<dbReference type="Gene3D" id="3.40.50.2300">
    <property type="match status" value="2"/>
</dbReference>
<accession>A0ABW3Z702</accession>
<dbReference type="CDD" id="cd06357">
    <property type="entry name" value="PBP1_AmiC"/>
    <property type="match status" value="1"/>
</dbReference>
<dbReference type="InterPro" id="IPR028082">
    <property type="entry name" value="Peripla_BP_I"/>
</dbReference>
<dbReference type="PRINTS" id="PR00337">
    <property type="entry name" value="LEUILEVALBP"/>
</dbReference>
<protein>
    <submittedName>
        <fullName evidence="1">Transporter substrate-binding domain-containing protein</fullName>
    </submittedName>
</protein>
<dbReference type="Proteomes" id="UP001597171">
    <property type="component" value="Unassembled WGS sequence"/>
</dbReference>
<dbReference type="PANTHER" id="PTHR47628:SF1">
    <property type="entry name" value="ALIPHATIC AMIDASE EXPRESSION-REGULATING PROTEIN"/>
    <property type="match status" value="1"/>
</dbReference>
<dbReference type="Pfam" id="PF13433">
    <property type="entry name" value="Peripla_BP_5"/>
    <property type="match status" value="1"/>
</dbReference>
<dbReference type="EMBL" id="JBHTMX010000057">
    <property type="protein sequence ID" value="MFD1332053.1"/>
    <property type="molecule type" value="Genomic_DNA"/>
</dbReference>
<keyword evidence="2" id="KW-1185">Reference proteome</keyword>
<dbReference type="SUPFAM" id="SSF53822">
    <property type="entry name" value="Periplasmic binding protein-like I"/>
    <property type="match status" value="1"/>
</dbReference>
<sequence length="392" mass="42990">MTSGSATRRPLLVGALYSETGATAFVERTQLNATRLAIEEINAAGGVDGREAVLLAQDAQSDPARFAAIAESMLDDERADLLIGCYMTNTRQAVVPVVERRGALLGYAACYEGFEYSPNVIYGGAVPNQHILMLARHLMNEPGKRFYLVGTRYTFPIESHRVLLTLIAERKGHALAERYVPIEVTRRELDQIVQDIRRKKPDVVFCTVVGKAASAFYELCAEAGLTADTTFASLTITEAEVAAMPPRLAEGHLTAATYFQSVDTPENRRFVRAYQARFGVHERLNAMAETAYVVTHLTLGAVARAGSAAPEAVRDELSRMTFRAPEGEVRLDPENSHLYLWPRIGRVQADGQFQIIAESTSPVKPDPYLVNHTLEDWDGATPPSLLPLVSGI</sequence>
<evidence type="ECO:0000313" key="1">
    <source>
        <dbReference type="EMBL" id="MFD1332053.1"/>
    </source>
</evidence>
<gene>
    <name evidence="1" type="ORF">ACFQ4O_08585</name>
</gene>
<name>A0ABW3Z702_9HYPH</name>
<dbReference type="InterPro" id="IPR000709">
    <property type="entry name" value="Leu_Ile_Val-bd"/>
</dbReference>
<proteinExistence type="predicted"/>
<comment type="caution">
    <text evidence="1">The sequence shown here is derived from an EMBL/GenBank/DDBJ whole genome shotgun (WGS) entry which is preliminary data.</text>
</comment>
<reference evidence="2" key="1">
    <citation type="journal article" date="2019" name="Int. J. Syst. Evol. Microbiol.">
        <title>The Global Catalogue of Microorganisms (GCM) 10K type strain sequencing project: providing services to taxonomists for standard genome sequencing and annotation.</title>
        <authorList>
            <consortium name="The Broad Institute Genomics Platform"/>
            <consortium name="The Broad Institute Genome Sequencing Center for Infectious Disease"/>
            <person name="Wu L."/>
            <person name="Ma J."/>
        </authorList>
    </citation>
    <scope>NUCLEOTIDE SEQUENCE [LARGE SCALE GENOMIC DNA]</scope>
    <source>
        <strain evidence="2">CCUG 61696</strain>
    </source>
</reference>
<dbReference type="InterPro" id="IPR039570">
    <property type="entry name" value="AmiC_PBP1"/>
</dbReference>
<evidence type="ECO:0000313" key="2">
    <source>
        <dbReference type="Proteomes" id="UP001597171"/>
    </source>
</evidence>
<dbReference type="PANTHER" id="PTHR47628">
    <property type="match status" value="1"/>
</dbReference>